<sequence>MDIEVLKKIRTPVRRAVTELSNSIKIEIDKENASSDLIELLAKLIDKEKQLENFDKDITILTNMDDLEKEIEKQQEYQDSIITCKVRANQILNKR</sequence>
<accession>A0A8X7BWW6</accession>
<evidence type="ECO:0000313" key="2">
    <source>
        <dbReference type="EMBL" id="GFY46068.1"/>
    </source>
</evidence>
<protein>
    <submittedName>
        <fullName evidence="2">Uncharacterized protein</fullName>
    </submittedName>
</protein>
<keyword evidence="1" id="KW-0175">Coiled coil</keyword>
<dbReference type="Proteomes" id="UP000886998">
    <property type="component" value="Unassembled WGS sequence"/>
</dbReference>
<dbReference type="AlphaFoldDB" id="A0A8X7BWW6"/>
<dbReference type="OrthoDB" id="6431421at2759"/>
<evidence type="ECO:0000313" key="3">
    <source>
        <dbReference type="Proteomes" id="UP000886998"/>
    </source>
</evidence>
<reference evidence="2" key="1">
    <citation type="submission" date="2020-08" db="EMBL/GenBank/DDBJ databases">
        <title>Multicomponent nature underlies the extraordinary mechanical properties of spider dragline silk.</title>
        <authorList>
            <person name="Kono N."/>
            <person name="Nakamura H."/>
            <person name="Mori M."/>
            <person name="Yoshida Y."/>
            <person name="Ohtoshi R."/>
            <person name="Malay A.D."/>
            <person name="Moran D.A.P."/>
            <person name="Tomita M."/>
            <person name="Numata K."/>
            <person name="Arakawa K."/>
        </authorList>
    </citation>
    <scope>NUCLEOTIDE SEQUENCE</scope>
</reference>
<evidence type="ECO:0000256" key="1">
    <source>
        <dbReference type="SAM" id="Coils"/>
    </source>
</evidence>
<keyword evidence="3" id="KW-1185">Reference proteome</keyword>
<proteinExistence type="predicted"/>
<organism evidence="2 3">
    <name type="scientific">Trichonephila inaurata madagascariensis</name>
    <dbReference type="NCBI Taxonomy" id="2747483"/>
    <lineage>
        <taxon>Eukaryota</taxon>
        <taxon>Metazoa</taxon>
        <taxon>Ecdysozoa</taxon>
        <taxon>Arthropoda</taxon>
        <taxon>Chelicerata</taxon>
        <taxon>Arachnida</taxon>
        <taxon>Araneae</taxon>
        <taxon>Araneomorphae</taxon>
        <taxon>Entelegynae</taxon>
        <taxon>Araneoidea</taxon>
        <taxon>Nephilidae</taxon>
        <taxon>Trichonephila</taxon>
        <taxon>Trichonephila inaurata</taxon>
    </lineage>
</organism>
<comment type="caution">
    <text evidence="2">The sequence shown here is derived from an EMBL/GenBank/DDBJ whole genome shotgun (WGS) entry which is preliminary data.</text>
</comment>
<dbReference type="EMBL" id="BMAV01005186">
    <property type="protein sequence ID" value="GFY46068.1"/>
    <property type="molecule type" value="Genomic_DNA"/>
</dbReference>
<name>A0A8X7BWW6_9ARAC</name>
<gene>
    <name evidence="2" type="ORF">TNIN_18151</name>
</gene>
<feature type="coiled-coil region" evidence="1">
    <location>
        <begin position="30"/>
        <end position="57"/>
    </location>
</feature>